<keyword evidence="1" id="KW-0812">Transmembrane</keyword>
<keyword evidence="1" id="KW-0472">Membrane</keyword>
<feature type="chain" id="PRO_5035205808" evidence="2">
    <location>
        <begin position="20"/>
        <end position="823"/>
    </location>
</feature>
<evidence type="ECO:0000313" key="4">
    <source>
        <dbReference type="Proteomes" id="UP000642180"/>
    </source>
</evidence>
<comment type="caution">
    <text evidence="3">The sequence shown here is derived from an EMBL/GenBank/DDBJ whole genome shotgun (WGS) entry which is preliminary data.</text>
</comment>
<evidence type="ECO:0000256" key="1">
    <source>
        <dbReference type="RuleBase" id="RU003884"/>
    </source>
</evidence>
<evidence type="ECO:0000256" key="2">
    <source>
        <dbReference type="SAM" id="SignalP"/>
    </source>
</evidence>
<dbReference type="InterPro" id="IPR042186">
    <property type="entry name" value="FimD_plug_dom"/>
</dbReference>
<dbReference type="GO" id="GO:0009279">
    <property type="term" value="C:cell outer membrane"/>
    <property type="evidence" value="ECO:0007669"/>
    <property type="project" value="UniProtKB-SubCell"/>
</dbReference>
<keyword evidence="2" id="KW-0732">Signal</keyword>
<gene>
    <name evidence="3" type="ORF">GCM10008066_14990</name>
</gene>
<proteinExistence type="inferred from homology"/>
<evidence type="ECO:0000313" key="3">
    <source>
        <dbReference type="EMBL" id="GGI18620.1"/>
    </source>
</evidence>
<feature type="signal peptide" evidence="2">
    <location>
        <begin position="1"/>
        <end position="19"/>
    </location>
</feature>
<sequence length="823" mass="88377">MRRCCLLAVLAASSPLVCAQTTGEEGVRLDEDKKLILSRELKMPPSPTAGSRKKTMPPPLAQANVRIAPQALAPMQTAQVLTDPPPEVLVLAVSINGIERDDTIEALQFANNDLAVSRQDLAAWNMSASSAHEAVINGVNYIRLNDLPFLKWQVDTRTQTLVIVARADAFSAHKVALTGDATPAVTESPPGGFFNYDMQADHANGSTRYSGFYALSVFGKWGTGSQSALYRGNAIGGADSNVRLDTTWTIDIPERRQSIWLGDAISQSGTLGRSVRFGGVRWGTNFGLTPGFSTLALPVIRGEAALPSTLDLYINNNYGSQANVPAGPFDLANVPLVTGKGEIRMAVRDVLGREQIITQPYYASQSLLKPGLRDFSLEAGRIREDYGFLSNRYGRTFAAGTERLGISPTFTRELRGEVLASQQMLALGGTWLLGTAGTLSLQGAGSRSDAGNGWSSGFSFERQASDFSGNLSTRYASREFAQLGEIEGRTTRMTTALGVGMPFMGGGLGASYAQQTTWQDQDNRIATVSYSRSIGARTYYSLVATRQMGDSRGTSIAFTLIHALGLRDSVSMIHSKQDEQSFTALQLQRNVPTGPGYGYQISAEEGSARRYNALGTFNNAYSRLTAGVAGAEGMSSAYRLGAAGSVAFLGGGVYPTRQIDDSFAVVKVGDYPGVSVLRDNQKVATTGRNGYAFVTGLRGYQRNRVSVDQADLPFDAEIDNLEINVTPAMRSGIAIDFPVRRMYSAVARMTYRDGTNLPPGTLMIMTGIENEVVVGFDGKVFISSADKRVTLSAFGRRACTLGVELKDAPETVADLGTLICQEN</sequence>
<dbReference type="PANTHER" id="PTHR30451">
    <property type="entry name" value="OUTER MEMBRANE USHER PROTEIN"/>
    <property type="match status" value="1"/>
</dbReference>
<protein>
    <submittedName>
        <fullName evidence="3">Fimbriae usher protein</fullName>
    </submittedName>
</protein>
<dbReference type="Gene3D" id="2.60.40.3110">
    <property type="match status" value="1"/>
</dbReference>
<dbReference type="Proteomes" id="UP000642180">
    <property type="component" value="Unassembled WGS sequence"/>
</dbReference>
<dbReference type="GO" id="GO:0009297">
    <property type="term" value="P:pilus assembly"/>
    <property type="evidence" value="ECO:0007669"/>
    <property type="project" value="InterPro"/>
</dbReference>
<dbReference type="InterPro" id="IPR018030">
    <property type="entry name" value="Fimbrial_membr_usher_CS"/>
</dbReference>
<reference evidence="4" key="1">
    <citation type="journal article" date="2019" name="Int. J. Syst. Evol. Microbiol.">
        <title>The Global Catalogue of Microorganisms (GCM) 10K type strain sequencing project: providing services to taxonomists for standard genome sequencing and annotation.</title>
        <authorList>
            <consortium name="The Broad Institute Genomics Platform"/>
            <consortium name="The Broad Institute Genome Sequencing Center for Infectious Disease"/>
            <person name="Wu L."/>
            <person name="Ma J."/>
        </authorList>
    </citation>
    <scope>NUCLEOTIDE SEQUENCE [LARGE SCALE GENOMIC DNA]</scope>
    <source>
        <strain evidence="4">CCM 2767</strain>
    </source>
</reference>
<dbReference type="RefSeq" id="WP_188380620.1">
    <property type="nucleotide sequence ID" value="NZ_BMDI01000001.1"/>
</dbReference>
<dbReference type="Pfam" id="PF00577">
    <property type="entry name" value="Usher"/>
    <property type="match status" value="1"/>
</dbReference>
<dbReference type="PROSITE" id="PS01151">
    <property type="entry name" value="FIMBRIAL_USHER"/>
    <property type="match status" value="1"/>
</dbReference>
<dbReference type="PANTHER" id="PTHR30451:SF5">
    <property type="entry name" value="SLR0019 PROTEIN"/>
    <property type="match status" value="1"/>
</dbReference>
<accession>A0A8J3ARZ3</accession>
<comment type="subcellular location">
    <subcellularLocation>
        <location evidence="1">Cell outer membrane</location>
        <topology evidence="1">Multi-pass membrane protein</topology>
    </subcellularLocation>
</comment>
<comment type="similarity">
    <text evidence="1">Belongs to the fimbrial export usher family.</text>
</comment>
<dbReference type="InterPro" id="IPR000015">
    <property type="entry name" value="Fimb_usher"/>
</dbReference>
<organism evidence="3 4">
    <name type="scientific">Oxalicibacterium faecigallinarum</name>
    <dbReference type="NCBI Taxonomy" id="573741"/>
    <lineage>
        <taxon>Bacteria</taxon>
        <taxon>Pseudomonadati</taxon>
        <taxon>Pseudomonadota</taxon>
        <taxon>Betaproteobacteria</taxon>
        <taxon>Burkholderiales</taxon>
        <taxon>Oxalobacteraceae</taxon>
        <taxon>Oxalicibacterium</taxon>
    </lineage>
</organism>
<dbReference type="AlphaFoldDB" id="A0A8J3ARZ3"/>
<dbReference type="GO" id="GO:0015473">
    <property type="term" value="F:fimbrial usher porin activity"/>
    <property type="evidence" value="ECO:0007669"/>
    <property type="project" value="InterPro"/>
</dbReference>
<keyword evidence="1" id="KW-1029">Fimbrium biogenesis</keyword>
<keyword evidence="1" id="KW-0998">Cell outer membrane</keyword>
<dbReference type="EMBL" id="BMDI01000001">
    <property type="protein sequence ID" value="GGI18620.1"/>
    <property type="molecule type" value="Genomic_DNA"/>
</dbReference>
<dbReference type="Gene3D" id="2.60.40.2610">
    <property type="entry name" value="Outer membrane usher protein FimD, plug domain"/>
    <property type="match status" value="1"/>
</dbReference>
<keyword evidence="4" id="KW-1185">Reference proteome</keyword>
<name>A0A8J3ARZ3_9BURK</name>
<keyword evidence="1" id="KW-0813">Transport</keyword>